<comment type="caution">
    <text evidence="1">The sequence shown here is derived from an EMBL/GenBank/DDBJ whole genome shotgun (WGS) entry which is preliminary data.</text>
</comment>
<dbReference type="EMBL" id="CM055744">
    <property type="protein sequence ID" value="KAJ7998576.1"/>
    <property type="molecule type" value="Genomic_DNA"/>
</dbReference>
<protein>
    <submittedName>
        <fullName evidence="1">Uncharacterized protein</fullName>
    </submittedName>
</protein>
<reference evidence="1" key="1">
    <citation type="submission" date="2021-05" db="EMBL/GenBank/DDBJ databases">
        <authorList>
            <person name="Pan Q."/>
            <person name="Jouanno E."/>
            <person name="Zahm M."/>
            <person name="Klopp C."/>
            <person name="Cabau C."/>
            <person name="Louis A."/>
            <person name="Berthelot C."/>
            <person name="Parey E."/>
            <person name="Roest Crollius H."/>
            <person name="Montfort J."/>
            <person name="Robinson-Rechavi M."/>
            <person name="Bouchez O."/>
            <person name="Lampietro C."/>
            <person name="Lopez Roques C."/>
            <person name="Donnadieu C."/>
            <person name="Postlethwait J."/>
            <person name="Bobe J."/>
            <person name="Dillon D."/>
            <person name="Chandos A."/>
            <person name="von Hippel F."/>
            <person name="Guiguen Y."/>
        </authorList>
    </citation>
    <scope>NUCLEOTIDE SEQUENCE</scope>
    <source>
        <strain evidence="1">YG-Jan2019</strain>
    </source>
</reference>
<sequence length="77" mass="8460">MVLEINLFSCSGSRFPSTLNAQGFEVKSHLYDQIMVSPRYPRIPTNGCFSQPELWAGLVSGELQEGSLTSGSMSSWT</sequence>
<evidence type="ECO:0000313" key="2">
    <source>
        <dbReference type="Proteomes" id="UP001157502"/>
    </source>
</evidence>
<gene>
    <name evidence="1" type="ORF">DPEC_G00206340</name>
</gene>
<evidence type="ECO:0000313" key="1">
    <source>
        <dbReference type="EMBL" id="KAJ7998576.1"/>
    </source>
</evidence>
<proteinExistence type="predicted"/>
<accession>A0ACC2G4Q7</accession>
<name>A0ACC2G4Q7_DALPE</name>
<dbReference type="Proteomes" id="UP001157502">
    <property type="component" value="Chromosome 17"/>
</dbReference>
<organism evidence="1 2">
    <name type="scientific">Dallia pectoralis</name>
    <name type="common">Alaska blackfish</name>
    <dbReference type="NCBI Taxonomy" id="75939"/>
    <lineage>
        <taxon>Eukaryota</taxon>
        <taxon>Metazoa</taxon>
        <taxon>Chordata</taxon>
        <taxon>Craniata</taxon>
        <taxon>Vertebrata</taxon>
        <taxon>Euteleostomi</taxon>
        <taxon>Actinopterygii</taxon>
        <taxon>Neopterygii</taxon>
        <taxon>Teleostei</taxon>
        <taxon>Protacanthopterygii</taxon>
        <taxon>Esociformes</taxon>
        <taxon>Umbridae</taxon>
        <taxon>Dallia</taxon>
    </lineage>
</organism>
<keyword evidence="2" id="KW-1185">Reference proteome</keyword>